<dbReference type="InParanoid" id="A0A165CDX7"/>
<dbReference type="AlphaFoldDB" id="A0A165CDX7"/>
<dbReference type="EMBL" id="KV426333">
    <property type="protein sequence ID" value="KZV82295.1"/>
    <property type="molecule type" value="Genomic_DNA"/>
</dbReference>
<organism evidence="2 3">
    <name type="scientific">Exidia glandulosa HHB12029</name>
    <dbReference type="NCBI Taxonomy" id="1314781"/>
    <lineage>
        <taxon>Eukaryota</taxon>
        <taxon>Fungi</taxon>
        <taxon>Dikarya</taxon>
        <taxon>Basidiomycota</taxon>
        <taxon>Agaricomycotina</taxon>
        <taxon>Agaricomycetes</taxon>
        <taxon>Auriculariales</taxon>
        <taxon>Exidiaceae</taxon>
        <taxon>Exidia</taxon>
    </lineage>
</organism>
<dbReference type="Proteomes" id="UP000077266">
    <property type="component" value="Unassembled WGS sequence"/>
</dbReference>
<sequence length="182" mass="19587">MAVRSAQTTMNLADEDKIYQRDMEKYGAPRSLELQSSRNQGLPTVEGKPMQQKECASIQLEDDLRGTRWWEYSAACVHSSAARHEKIQQRGLDELELELVAPVAGRILNPAWDGCKCGSGMDGAAMVPRTTATVAGTAMIDTSPGCVVARMWPATVARGEVTSASGPVDSESWADADTLGLS</sequence>
<gene>
    <name evidence="2" type="ORF">EXIGLDRAFT_349701</name>
</gene>
<feature type="region of interest" description="Disordered" evidence="1">
    <location>
        <begin position="160"/>
        <end position="182"/>
    </location>
</feature>
<evidence type="ECO:0000313" key="3">
    <source>
        <dbReference type="Proteomes" id="UP000077266"/>
    </source>
</evidence>
<evidence type="ECO:0000256" key="1">
    <source>
        <dbReference type="SAM" id="MobiDB-lite"/>
    </source>
</evidence>
<accession>A0A165CDX7</accession>
<keyword evidence="3" id="KW-1185">Reference proteome</keyword>
<protein>
    <submittedName>
        <fullName evidence="2">Uncharacterized protein</fullName>
    </submittedName>
</protein>
<proteinExistence type="predicted"/>
<name>A0A165CDX7_EXIGL</name>
<reference evidence="2 3" key="1">
    <citation type="journal article" date="2016" name="Mol. Biol. Evol.">
        <title>Comparative Genomics of Early-Diverging Mushroom-Forming Fungi Provides Insights into the Origins of Lignocellulose Decay Capabilities.</title>
        <authorList>
            <person name="Nagy L.G."/>
            <person name="Riley R."/>
            <person name="Tritt A."/>
            <person name="Adam C."/>
            <person name="Daum C."/>
            <person name="Floudas D."/>
            <person name="Sun H."/>
            <person name="Yadav J.S."/>
            <person name="Pangilinan J."/>
            <person name="Larsson K.H."/>
            <person name="Matsuura K."/>
            <person name="Barry K."/>
            <person name="Labutti K."/>
            <person name="Kuo R."/>
            <person name="Ohm R.A."/>
            <person name="Bhattacharya S.S."/>
            <person name="Shirouzu T."/>
            <person name="Yoshinaga Y."/>
            <person name="Martin F.M."/>
            <person name="Grigoriev I.V."/>
            <person name="Hibbett D.S."/>
        </authorList>
    </citation>
    <scope>NUCLEOTIDE SEQUENCE [LARGE SCALE GENOMIC DNA]</scope>
    <source>
        <strain evidence="2 3">HHB12029</strain>
    </source>
</reference>
<evidence type="ECO:0000313" key="2">
    <source>
        <dbReference type="EMBL" id="KZV82295.1"/>
    </source>
</evidence>